<dbReference type="RefSeq" id="XP_020432011.1">
    <property type="nucleotide sequence ID" value="XM_020577563.1"/>
</dbReference>
<reference evidence="1 2" key="1">
    <citation type="journal article" date="2011" name="Genome Res.">
        <title>Phylogeny-wide analysis of social amoeba genomes highlights ancient origins for complex intercellular communication.</title>
        <authorList>
            <person name="Heidel A.J."/>
            <person name="Lawal H.M."/>
            <person name="Felder M."/>
            <person name="Schilde C."/>
            <person name="Helps N.R."/>
            <person name="Tunggal B."/>
            <person name="Rivero F."/>
            <person name="John U."/>
            <person name="Schleicher M."/>
            <person name="Eichinger L."/>
            <person name="Platzer M."/>
            <person name="Noegel A.A."/>
            <person name="Schaap P."/>
            <person name="Gloeckner G."/>
        </authorList>
    </citation>
    <scope>NUCLEOTIDE SEQUENCE [LARGE SCALE GENOMIC DNA]</scope>
    <source>
        <strain evidence="2">ATCC 26659 / Pp 5 / PN500</strain>
    </source>
</reference>
<dbReference type="AlphaFoldDB" id="D3BFH6"/>
<accession>D3BFH6</accession>
<dbReference type="GeneID" id="31362192"/>
<sequence>MALNTTPQVNTANNLNKKLEFQQREMIIDELSQAIRLLSKDQKAHKILKEELDHHLQSSKASTTKQ</sequence>
<protein>
    <submittedName>
        <fullName evidence="1">Uncharacterized protein</fullName>
    </submittedName>
</protein>
<organism evidence="1 2">
    <name type="scientific">Heterostelium pallidum (strain ATCC 26659 / Pp 5 / PN500)</name>
    <name type="common">Cellular slime mold</name>
    <name type="synonym">Polysphondylium pallidum</name>
    <dbReference type="NCBI Taxonomy" id="670386"/>
    <lineage>
        <taxon>Eukaryota</taxon>
        <taxon>Amoebozoa</taxon>
        <taxon>Evosea</taxon>
        <taxon>Eumycetozoa</taxon>
        <taxon>Dictyostelia</taxon>
        <taxon>Acytosteliales</taxon>
        <taxon>Acytosteliaceae</taxon>
        <taxon>Heterostelium</taxon>
    </lineage>
</organism>
<name>D3BFH6_HETP5</name>
<proteinExistence type="predicted"/>
<dbReference type="Proteomes" id="UP000001396">
    <property type="component" value="Unassembled WGS sequence"/>
</dbReference>
<dbReference type="EMBL" id="ADBJ01000031">
    <property type="protein sequence ID" value="EFA79890.1"/>
    <property type="molecule type" value="Genomic_DNA"/>
</dbReference>
<comment type="caution">
    <text evidence="1">The sequence shown here is derived from an EMBL/GenBank/DDBJ whole genome shotgun (WGS) entry which is preliminary data.</text>
</comment>
<evidence type="ECO:0000313" key="2">
    <source>
        <dbReference type="Proteomes" id="UP000001396"/>
    </source>
</evidence>
<dbReference type="InParanoid" id="D3BFH6"/>
<dbReference type="FunCoup" id="D3BFH6">
    <property type="interactions" value="135"/>
</dbReference>
<keyword evidence="2" id="KW-1185">Reference proteome</keyword>
<gene>
    <name evidence="1" type="ORF">PPL_06710</name>
</gene>
<evidence type="ECO:0000313" key="1">
    <source>
        <dbReference type="EMBL" id="EFA79890.1"/>
    </source>
</evidence>